<organism evidence="10 11">
    <name type="scientific">Methylomonas rosea</name>
    <dbReference type="NCBI Taxonomy" id="2952227"/>
    <lineage>
        <taxon>Bacteria</taxon>
        <taxon>Pseudomonadati</taxon>
        <taxon>Pseudomonadota</taxon>
        <taxon>Gammaproteobacteria</taxon>
        <taxon>Methylococcales</taxon>
        <taxon>Methylococcaceae</taxon>
        <taxon>Methylomonas</taxon>
    </lineage>
</organism>
<dbReference type="SFLD" id="SFLDG01123">
    <property type="entry name" value="methyltransferase_(Class_B)"/>
    <property type="match status" value="1"/>
</dbReference>
<evidence type="ECO:0000313" key="10">
    <source>
        <dbReference type="EMBL" id="MCQ8119786.1"/>
    </source>
</evidence>
<keyword evidence="7" id="KW-0411">Iron-sulfur</keyword>
<evidence type="ECO:0000256" key="4">
    <source>
        <dbReference type="ARBA" id="ARBA00022691"/>
    </source>
</evidence>
<feature type="domain" description="Radical SAM core" evidence="9">
    <location>
        <begin position="194"/>
        <end position="424"/>
    </location>
</feature>
<dbReference type="InterPro" id="IPR058240">
    <property type="entry name" value="rSAM_sf"/>
</dbReference>
<dbReference type="SFLD" id="SFLDS00029">
    <property type="entry name" value="Radical_SAM"/>
    <property type="match status" value="1"/>
</dbReference>
<dbReference type="EMBL" id="JANIBL010000093">
    <property type="protein sequence ID" value="MCQ8119786.1"/>
    <property type="molecule type" value="Genomic_DNA"/>
</dbReference>
<dbReference type="InterPro" id="IPR007197">
    <property type="entry name" value="rSAM"/>
</dbReference>
<dbReference type="SUPFAM" id="SSF102114">
    <property type="entry name" value="Radical SAM enzymes"/>
    <property type="match status" value="1"/>
</dbReference>
<comment type="caution">
    <text evidence="10">The sequence shown here is derived from an EMBL/GenBank/DDBJ whole genome shotgun (WGS) entry which is preliminary data.</text>
</comment>
<dbReference type="InterPro" id="IPR013785">
    <property type="entry name" value="Aldolase_TIM"/>
</dbReference>
<dbReference type="InterPro" id="IPR034466">
    <property type="entry name" value="Methyltransferase_Class_B"/>
</dbReference>
<sequence>MAKVLLINPSYFGSYGSAKASITNPIFPTLGLTTIAATALQRGHQVNILDLSYRPYDWQSIRSEVLKSKPDIVGITATTPLMNQLRDISVLCKDISNDILVVGGGAHISAMPVESMEESMLDIALTGEADISFGEVCDGHTPESILGLYHREGSGKICFTGQRPLIENLDDLPIPAWHLFDPKEYKHRMSRLLARKPPATMAEFSRGCVFKCDFCASKMTMALGYRKKSPERCAEEVAIMSRLGWKEFMLADDIFTSDHDWAVRVCKAISAKQTGMAWSCTNGIRVESADDELFKAMRDSGCYRVSFGFESGNDQILKSFGKGGKATVNEGKIAVKKAREAGIDTNGFFLLGLSPDTEESMMDTIEFARELELDMLKFGLTIAFPGTPMFNEYARNSLIKSYDWDDYHIYTERPLFTHKYLKYETILRYMSLAYRRAILTNPRFILRRLIRGIRTGEFFWDAYYGIKFAILPATSANTKGSIYYGKERWPKHDYQIAPPTRLEYQVVKKTNKKLIPAS</sequence>
<evidence type="ECO:0000313" key="11">
    <source>
        <dbReference type="Proteomes" id="UP001524570"/>
    </source>
</evidence>
<gene>
    <name evidence="10" type="ORF">NP589_20375</name>
</gene>
<keyword evidence="2" id="KW-0489">Methyltransferase</keyword>
<proteinExistence type="predicted"/>
<name>A0ABT1TYD9_9GAMM</name>
<dbReference type="InterPro" id="IPR006158">
    <property type="entry name" value="Cobalamin-bd"/>
</dbReference>
<dbReference type="Pfam" id="PF04055">
    <property type="entry name" value="Radical_SAM"/>
    <property type="match status" value="1"/>
</dbReference>
<dbReference type="Pfam" id="PF02310">
    <property type="entry name" value="B12-binding"/>
    <property type="match status" value="1"/>
</dbReference>
<evidence type="ECO:0000256" key="3">
    <source>
        <dbReference type="ARBA" id="ARBA00022679"/>
    </source>
</evidence>
<dbReference type="RefSeq" id="WP_256608614.1">
    <property type="nucleotide sequence ID" value="NZ_JANIBL010000093.1"/>
</dbReference>
<dbReference type="CDD" id="cd01335">
    <property type="entry name" value="Radical_SAM"/>
    <property type="match status" value="1"/>
</dbReference>
<keyword evidence="6" id="KW-0408">Iron</keyword>
<dbReference type="PANTHER" id="PTHR43409">
    <property type="entry name" value="ANAEROBIC MAGNESIUM-PROTOPORPHYRIN IX MONOMETHYL ESTER CYCLASE-RELATED"/>
    <property type="match status" value="1"/>
</dbReference>
<protein>
    <submittedName>
        <fullName evidence="10">B12-binding domain-containing radical SAM protein</fullName>
    </submittedName>
</protein>
<dbReference type="InterPro" id="IPR051198">
    <property type="entry name" value="BchE-like"/>
</dbReference>
<evidence type="ECO:0000259" key="8">
    <source>
        <dbReference type="PROSITE" id="PS51332"/>
    </source>
</evidence>
<reference evidence="10 11" key="1">
    <citation type="submission" date="2022-07" db="EMBL/GenBank/DDBJ databases">
        <title>Methylomonas rivi sp. nov., Methylomonas rosea sp. nov., Methylomonas aureus sp. nov. and Methylomonas subterranea sp. nov., four novel methanotrophs isolated from a freshwater creek and the deep terrestrial subsurface.</title>
        <authorList>
            <person name="Abin C."/>
            <person name="Sankaranarayanan K."/>
            <person name="Garner C."/>
            <person name="Sindelar R."/>
            <person name="Kotary K."/>
            <person name="Garner R."/>
            <person name="Barclay S."/>
            <person name="Lawson P."/>
            <person name="Krumholz L."/>
        </authorList>
    </citation>
    <scope>NUCLEOTIDE SEQUENCE [LARGE SCALE GENOMIC DNA]</scope>
    <source>
        <strain evidence="10 11">WSC-7</strain>
    </source>
</reference>
<dbReference type="PROSITE" id="PS51918">
    <property type="entry name" value="RADICAL_SAM"/>
    <property type="match status" value="1"/>
</dbReference>
<comment type="cofactor">
    <cofactor evidence="1">
        <name>[4Fe-4S] cluster</name>
        <dbReference type="ChEBI" id="CHEBI:49883"/>
    </cofactor>
</comment>
<keyword evidence="3" id="KW-0808">Transferase</keyword>
<keyword evidence="11" id="KW-1185">Reference proteome</keyword>
<evidence type="ECO:0000256" key="5">
    <source>
        <dbReference type="ARBA" id="ARBA00022723"/>
    </source>
</evidence>
<keyword evidence="4" id="KW-0949">S-adenosyl-L-methionine</keyword>
<evidence type="ECO:0000256" key="1">
    <source>
        <dbReference type="ARBA" id="ARBA00001966"/>
    </source>
</evidence>
<dbReference type="InterPro" id="IPR006638">
    <property type="entry name" value="Elp3/MiaA/NifB-like_rSAM"/>
</dbReference>
<evidence type="ECO:0000256" key="6">
    <source>
        <dbReference type="ARBA" id="ARBA00023004"/>
    </source>
</evidence>
<dbReference type="SFLD" id="SFLDG01082">
    <property type="entry name" value="B12-binding_domain_containing"/>
    <property type="match status" value="1"/>
</dbReference>
<dbReference type="SMART" id="SM00729">
    <property type="entry name" value="Elp3"/>
    <property type="match status" value="1"/>
</dbReference>
<evidence type="ECO:0000256" key="2">
    <source>
        <dbReference type="ARBA" id="ARBA00022603"/>
    </source>
</evidence>
<dbReference type="PANTHER" id="PTHR43409:SF7">
    <property type="entry name" value="BLL1977 PROTEIN"/>
    <property type="match status" value="1"/>
</dbReference>
<dbReference type="Gene3D" id="3.40.50.280">
    <property type="entry name" value="Cobalamin-binding domain"/>
    <property type="match status" value="1"/>
</dbReference>
<dbReference type="Gene3D" id="3.20.20.70">
    <property type="entry name" value="Aldolase class I"/>
    <property type="match status" value="1"/>
</dbReference>
<keyword evidence="5" id="KW-0479">Metal-binding</keyword>
<accession>A0ABT1TYD9</accession>
<evidence type="ECO:0000259" key="9">
    <source>
        <dbReference type="PROSITE" id="PS51918"/>
    </source>
</evidence>
<feature type="domain" description="B12-binding" evidence="8">
    <location>
        <begin position="1"/>
        <end position="147"/>
    </location>
</feature>
<dbReference type="PROSITE" id="PS51332">
    <property type="entry name" value="B12_BINDING"/>
    <property type="match status" value="1"/>
</dbReference>
<dbReference type="Proteomes" id="UP001524570">
    <property type="component" value="Unassembled WGS sequence"/>
</dbReference>
<evidence type="ECO:0000256" key="7">
    <source>
        <dbReference type="ARBA" id="ARBA00023014"/>
    </source>
</evidence>